<name>A0A0R3VSU7_TAEAS</name>
<dbReference type="WBParaSite" id="TASK_0000026301-mRNA-1">
    <property type="protein sequence ID" value="TASK_0000026301-mRNA-1"/>
    <property type="gene ID" value="TASK_0000026301"/>
</dbReference>
<dbReference type="Proteomes" id="UP000282613">
    <property type="component" value="Unassembled WGS sequence"/>
</dbReference>
<dbReference type="EMBL" id="UYRS01000028">
    <property type="protein sequence ID" value="VDK20556.1"/>
    <property type="molecule type" value="Genomic_DNA"/>
</dbReference>
<accession>A0A0R3VSU7</accession>
<evidence type="ECO:0000313" key="1">
    <source>
        <dbReference type="EMBL" id="VDK20556.1"/>
    </source>
</evidence>
<evidence type="ECO:0000313" key="3">
    <source>
        <dbReference type="WBParaSite" id="TASK_0000026301-mRNA-1"/>
    </source>
</evidence>
<protein>
    <submittedName>
        <fullName evidence="1 3">Uncharacterized protein</fullName>
    </submittedName>
</protein>
<evidence type="ECO:0000313" key="2">
    <source>
        <dbReference type="Proteomes" id="UP000282613"/>
    </source>
</evidence>
<sequence>MTSSNYWGKISPRKDKIQAAGSSMVTLTPRALHGPVPRAMSVPPPSRVLPSFAFEGTSPILEGVSPEEEDQMLQIRGSVMTSGRIMDKDRD</sequence>
<reference evidence="1 2" key="2">
    <citation type="submission" date="2018-11" db="EMBL/GenBank/DDBJ databases">
        <authorList>
            <consortium name="Pathogen Informatics"/>
        </authorList>
    </citation>
    <scope>NUCLEOTIDE SEQUENCE [LARGE SCALE GENOMIC DNA]</scope>
</reference>
<keyword evidence="2" id="KW-1185">Reference proteome</keyword>
<organism evidence="3">
    <name type="scientific">Taenia asiatica</name>
    <name type="common">Asian tapeworm</name>
    <dbReference type="NCBI Taxonomy" id="60517"/>
    <lineage>
        <taxon>Eukaryota</taxon>
        <taxon>Metazoa</taxon>
        <taxon>Spiralia</taxon>
        <taxon>Lophotrochozoa</taxon>
        <taxon>Platyhelminthes</taxon>
        <taxon>Cestoda</taxon>
        <taxon>Eucestoda</taxon>
        <taxon>Cyclophyllidea</taxon>
        <taxon>Taeniidae</taxon>
        <taxon>Taenia</taxon>
    </lineage>
</organism>
<gene>
    <name evidence="1" type="ORF">TASK_LOCUS264</name>
</gene>
<dbReference type="AlphaFoldDB" id="A0A0R3VSU7"/>
<reference evidence="3" key="1">
    <citation type="submission" date="2017-02" db="UniProtKB">
        <authorList>
            <consortium name="WormBaseParasite"/>
        </authorList>
    </citation>
    <scope>IDENTIFICATION</scope>
</reference>
<proteinExistence type="predicted"/>